<accession>A0AAN7FLY2</accession>
<evidence type="ECO:0000313" key="2">
    <source>
        <dbReference type="Proteomes" id="UP001324115"/>
    </source>
</evidence>
<sequence>MRLPCLLYRVTRISQLHFQGRHHQSSTGSLSFKDALLHEEMEAMDTCPTGVDEDWIMDPIEDTTDSLDLAIPLPPHVREKIYAPWKNNLIVKVVGKSFGYKALLLCLTGIWRPNDGATYWSGCSLSL</sequence>
<dbReference type="AlphaFoldDB" id="A0AAN7FLY2"/>
<name>A0AAN7FLY2_QUERU</name>
<keyword evidence="2" id="KW-1185">Reference proteome</keyword>
<proteinExistence type="predicted"/>
<comment type="caution">
    <text evidence="1">The sequence shown here is derived from an EMBL/GenBank/DDBJ whole genome shotgun (WGS) entry which is preliminary data.</text>
</comment>
<gene>
    <name evidence="1" type="ORF">RGQ29_017547</name>
</gene>
<dbReference type="EMBL" id="JAXUIC010000004">
    <property type="protein sequence ID" value="KAK4593476.1"/>
    <property type="molecule type" value="Genomic_DNA"/>
</dbReference>
<evidence type="ECO:0000313" key="1">
    <source>
        <dbReference type="EMBL" id="KAK4593476.1"/>
    </source>
</evidence>
<organism evidence="1 2">
    <name type="scientific">Quercus rubra</name>
    <name type="common">Northern red oak</name>
    <name type="synonym">Quercus borealis</name>
    <dbReference type="NCBI Taxonomy" id="3512"/>
    <lineage>
        <taxon>Eukaryota</taxon>
        <taxon>Viridiplantae</taxon>
        <taxon>Streptophyta</taxon>
        <taxon>Embryophyta</taxon>
        <taxon>Tracheophyta</taxon>
        <taxon>Spermatophyta</taxon>
        <taxon>Magnoliopsida</taxon>
        <taxon>eudicotyledons</taxon>
        <taxon>Gunneridae</taxon>
        <taxon>Pentapetalae</taxon>
        <taxon>rosids</taxon>
        <taxon>fabids</taxon>
        <taxon>Fagales</taxon>
        <taxon>Fagaceae</taxon>
        <taxon>Quercus</taxon>
    </lineage>
</organism>
<protein>
    <submittedName>
        <fullName evidence="1">Uncharacterized protein</fullName>
    </submittedName>
</protein>
<reference evidence="1 2" key="1">
    <citation type="journal article" date="2023" name="G3 (Bethesda)">
        <title>A haplotype-resolved chromosome-scale genome for Quercus rubra L. provides insights into the genetics of adaptive traits for red oak species.</title>
        <authorList>
            <person name="Kapoor B."/>
            <person name="Jenkins J."/>
            <person name="Schmutz J."/>
            <person name="Zhebentyayeva T."/>
            <person name="Kuelheim C."/>
            <person name="Coggeshall M."/>
            <person name="Heim C."/>
            <person name="Lasky J.R."/>
            <person name="Leites L."/>
            <person name="Islam-Faridi N."/>
            <person name="Romero-Severson J."/>
            <person name="DeLeo V.L."/>
            <person name="Lucas S.M."/>
            <person name="Lazic D."/>
            <person name="Gailing O."/>
            <person name="Carlson J."/>
            <person name="Staton M."/>
        </authorList>
    </citation>
    <scope>NUCLEOTIDE SEQUENCE [LARGE SCALE GENOMIC DNA]</scope>
    <source>
        <strain evidence="1">Pseudo-F2</strain>
    </source>
</reference>
<dbReference type="Proteomes" id="UP001324115">
    <property type="component" value="Unassembled WGS sequence"/>
</dbReference>